<accession>A0A2R8FET3</accession>
<protein>
    <submittedName>
        <fullName evidence="1">Uncharacterized protein</fullName>
    </submittedName>
</protein>
<organism evidence="1">
    <name type="scientific">Brazilian cedratvirus IHUMI</name>
    <dbReference type="NCBI Taxonomy" id="2126980"/>
    <lineage>
        <taxon>Viruses</taxon>
        <taxon>Pithoviruses</taxon>
        <taxon>Orthocedratvirinae</taxon>
        <taxon>Alphacedratvirus</taxon>
        <taxon>Alphacedratvirus brasiliense</taxon>
    </lineage>
</organism>
<evidence type="ECO:0000313" key="2">
    <source>
        <dbReference type="Proteomes" id="UP000273054"/>
    </source>
</evidence>
<reference evidence="1" key="1">
    <citation type="submission" date="2018-03" db="EMBL/GenBank/DDBJ databases">
        <authorList>
            <consortium name="Urmite Genomes"/>
        </authorList>
    </citation>
    <scope>NUCLEOTIDE SEQUENCE [LARGE SCALE GENOMIC DNA]</scope>
    <source>
        <strain evidence="1">IHUMI-27.7</strain>
    </source>
</reference>
<evidence type="ECO:0000313" key="1">
    <source>
        <dbReference type="EMBL" id="SPN79331.1"/>
    </source>
</evidence>
<name>A0A2R8FET3_9VIRU</name>
<dbReference type="Proteomes" id="UP000273054">
    <property type="component" value="Segment"/>
</dbReference>
<keyword evidence="2" id="KW-1185">Reference proteome</keyword>
<gene>
    <name evidence="1" type="ORF">BRZCDTV_281</name>
</gene>
<dbReference type="EMBL" id="LT994651">
    <property type="protein sequence ID" value="SPN79331.1"/>
    <property type="molecule type" value="Genomic_DNA"/>
</dbReference>
<proteinExistence type="predicted"/>
<sequence length="131" mass="15077">MIIWKILRKRRRSNKQVMDIKQFLDILTSNLQVDEKLILDSLPSLANREDCEAAYTALIDELAETEHHLKSFGQVSNNPLIKEASADSVRKLEHNRNVIKDVYSATFSAAENNPKYANLCYSLLHDYLVNE</sequence>